<name>A0ABZ1TD56_STRVG</name>
<organism evidence="2 3">
    <name type="scientific">Streptomyces virginiae</name>
    <name type="common">Streptomyces cinnamonensis</name>
    <dbReference type="NCBI Taxonomy" id="1961"/>
    <lineage>
        <taxon>Bacteria</taxon>
        <taxon>Bacillati</taxon>
        <taxon>Actinomycetota</taxon>
        <taxon>Actinomycetes</taxon>
        <taxon>Kitasatosporales</taxon>
        <taxon>Streptomycetaceae</taxon>
        <taxon>Streptomyces</taxon>
    </lineage>
</organism>
<accession>A0ABZ1TD56</accession>
<evidence type="ECO:0008006" key="4">
    <source>
        <dbReference type="Google" id="ProtNLM"/>
    </source>
</evidence>
<keyword evidence="1" id="KW-0812">Transmembrane</keyword>
<evidence type="ECO:0000313" key="2">
    <source>
        <dbReference type="EMBL" id="WUQ13805.1"/>
    </source>
</evidence>
<keyword evidence="3" id="KW-1185">Reference proteome</keyword>
<evidence type="ECO:0000313" key="3">
    <source>
        <dbReference type="Proteomes" id="UP001432039"/>
    </source>
</evidence>
<feature type="transmembrane region" description="Helical" evidence="1">
    <location>
        <begin position="17"/>
        <end position="37"/>
    </location>
</feature>
<dbReference type="Proteomes" id="UP001432039">
    <property type="component" value="Chromosome"/>
</dbReference>
<keyword evidence="1" id="KW-1133">Transmembrane helix</keyword>
<keyword evidence="1" id="KW-0472">Membrane</keyword>
<sequence>MTSDTGDGTDGRTRWRIALGVAAGVLTAAAVCAIFWWQGWNRPTTAAWLSSKAAVKVGFFIAAGGFASVTVWWQARRGSRSTPPKEEE</sequence>
<evidence type="ECO:0000256" key="1">
    <source>
        <dbReference type="SAM" id="Phobius"/>
    </source>
</evidence>
<dbReference type="EMBL" id="CP108090">
    <property type="protein sequence ID" value="WUQ13805.1"/>
    <property type="molecule type" value="Genomic_DNA"/>
</dbReference>
<reference evidence="2" key="1">
    <citation type="submission" date="2022-10" db="EMBL/GenBank/DDBJ databases">
        <title>The complete genomes of actinobacterial strains from the NBC collection.</title>
        <authorList>
            <person name="Joergensen T.S."/>
            <person name="Alvarez Arevalo M."/>
            <person name="Sterndorff E.B."/>
            <person name="Faurdal D."/>
            <person name="Vuksanovic O."/>
            <person name="Mourched A.-S."/>
            <person name="Charusanti P."/>
            <person name="Shaw S."/>
            <person name="Blin K."/>
            <person name="Weber T."/>
        </authorList>
    </citation>
    <scope>NUCLEOTIDE SEQUENCE</scope>
    <source>
        <strain evidence="2">NBC_00248</strain>
    </source>
</reference>
<gene>
    <name evidence="2" type="ORF">OG517_21570</name>
</gene>
<feature type="transmembrane region" description="Helical" evidence="1">
    <location>
        <begin position="57"/>
        <end position="75"/>
    </location>
</feature>
<dbReference type="RefSeq" id="WP_328962687.1">
    <property type="nucleotide sequence ID" value="NZ_CP108090.1"/>
</dbReference>
<protein>
    <recommendedName>
        <fullName evidence="4">Integral membrane protein</fullName>
    </recommendedName>
</protein>
<proteinExistence type="predicted"/>